<accession>A0A2W2DW95</accession>
<evidence type="ECO:0000313" key="3">
    <source>
        <dbReference type="Proteomes" id="UP000248924"/>
    </source>
</evidence>
<comment type="caution">
    <text evidence="2">The sequence shown here is derived from an EMBL/GenBank/DDBJ whole genome shotgun (WGS) entry which is preliminary data.</text>
</comment>
<gene>
    <name evidence="2" type="ORF">C1I95_18165</name>
</gene>
<name>A0A2W2DW95_9ACTN</name>
<dbReference type="RefSeq" id="WP_111215009.1">
    <property type="nucleotide sequence ID" value="NZ_POTY01000110.1"/>
</dbReference>
<evidence type="ECO:0000256" key="1">
    <source>
        <dbReference type="SAM" id="MobiDB-lite"/>
    </source>
</evidence>
<proteinExistence type="predicted"/>
<protein>
    <submittedName>
        <fullName evidence="2">Uncharacterized protein</fullName>
    </submittedName>
</protein>
<dbReference type="EMBL" id="POTY01000110">
    <property type="protein sequence ID" value="PZG16156.1"/>
    <property type="molecule type" value="Genomic_DNA"/>
</dbReference>
<reference evidence="2 3" key="1">
    <citation type="submission" date="2018-01" db="EMBL/GenBank/DDBJ databases">
        <title>Draft genome sequence of Jishengella sp. NA12.</title>
        <authorList>
            <person name="Sahin N."/>
            <person name="Ay H."/>
            <person name="Saygin H."/>
        </authorList>
    </citation>
    <scope>NUCLEOTIDE SEQUENCE [LARGE SCALE GENOMIC DNA]</scope>
    <source>
        <strain evidence="2 3">NA12</strain>
    </source>
</reference>
<feature type="region of interest" description="Disordered" evidence="1">
    <location>
        <begin position="1"/>
        <end position="63"/>
    </location>
</feature>
<organism evidence="2 3">
    <name type="scientific">Micromonospora craterilacus</name>
    <dbReference type="NCBI Taxonomy" id="1655439"/>
    <lineage>
        <taxon>Bacteria</taxon>
        <taxon>Bacillati</taxon>
        <taxon>Actinomycetota</taxon>
        <taxon>Actinomycetes</taxon>
        <taxon>Micromonosporales</taxon>
        <taxon>Micromonosporaceae</taxon>
        <taxon>Micromonospora</taxon>
    </lineage>
</organism>
<sequence>MATIIGGTIQPGPQEGCVGRTAGQPPQEGCVGRAVGQPPQPGDAASGSVPTTAASALAATAVE</sequence>
<dbReference type="AlphaFoldDB" id="A0A2W2DW95"/>
<feature type="compositionally biased region" description="Low complexity" evidence="1">
    <location>
        <begin position="51"/>
        <end position="63"/>
    </location>
</feature>
<evidence type="ECO:0000313" key="2">
    <source>
        <dbReference type="EMBL" id="PZG16156.1"/>
    </source>
</evidence>
<keyword evidence="3" id="KW-1185">Reference proteome</keyword>
<dbReference type="Proteomes" id="UP000248924">
    <property type="component" value="Unassembled WGS sequence"/>
</dbReference>